<dbReference type="Gene3D" id="1.10.1200.10">
    <property type="entry name" value="ACP-like"/>
    <property type="match status" value="1"/>
</dbReference>
<dbReference type="PANTHER" id="PTHR43439">
    <property type="entry name" value="PHENYLACETATE-COENZYME A LIGASE"/>
    <property type="match status" value="1"/>
</dbReference>
<dbReference type="Gene3D" id="3.40.50.720">
    <property type="entry name" value="NAD(P)-binding Rossmann-like Domain"/>
    <property type="match status" value="1"/>
</dbReference>
<evidence type="ECO:0000256" key="2">
    <source>
        <dbReference type="ARBA" id="ARBA00022553"/>
    </source>
</evidence>
<sequence length="1072" mass="116730">MAGDRPSNALWRQFTLPQLVDRFAHEKPDSVYGSWPVDPNSYSAGVRNITYAHLSNIVNGLAWWLVKQLGPDRQGEVLAYVGPNDVRFTALLLATIKTGHRLFLTSPRNSQIAHRKLFGSLKCETLITPDPTHLPTQAILQSLELCRSITIPSIDGLLYTAHASYAMHTLDMSLLKTLFIIHTSGSTGIPKPLNWTQETAVRHIEASGREPSGGQTSVDSFMHGKRILSTLPPFHGAGLLQHLLYAIPFGNSVVIPAATGAIVTAQGVVDALKQTPADIAVMVPSIVAELSQDPELLDFCADNLQLILYIGGDLPQTVGDRVASKIQLRCWWGASEVGMPQQMMTPELELHQGGWHYVRFHPSAGATFDKINDSLYELVICRDEKLIDTQTTFTIGGFEGLTEYRTKDLFEPHPHVPDAWCWRARADDIIVFLNGEKTNPVSTEHYIVTRNPGLISGAIVIGAQRFEAALIIDPVTNEGPLTTSEQATLIERVWPSVDEANRSAPAHARVDKSLILVATQPLIRSGKGTVQRAASVAQYTAEIDKLYANADVSETNAQVTDVRDVNAVLRLILDTLRSMEGLSEIEENTSFFDSGMDSLRALQLMRILRKAVGSLRLALSTIYQNPTPRQLATAITSNSSDSPDDQKDLEQLLATYRGLLQDIPKFPDIQRTHEGGPVDILLTGSTGTLGTSILSALLNNPGIRHVFCLNRSQDGGRAAQLERFTSSNLSTDIFNNRVTFLHADLTHPNLGLDEETYTELRGRVNILIHNAWPVNFNFNLLAFRPLLVGLVNLFKFAAGASPRTIRSFFVSSVSAVSGLSAGGAPRESVPDEGRLLPASLTNGYAGSKRLAELLCDSAARHLRVPVAVLRIGQVAGSTAAGGALWNRSEWLPSLVISSLARLKCLPDSLGPQFSEVDWVPSDLLGVVVAELVLAGADAARGDGADVFNVRNPQTAAWDSLIPAIGEASEKRRGGEALRVVGPEAWLGILRATAEADADEAGAGLGPLLARNPAVKLAGFYRESLWPRPEEDAQTQLPMDVTRAMAASKTLRNMPPVSSEWMRKWVEEWLQGI</sequence>
<dbReference type="InterPro" id="IPR009081">
    <property type="entry name" value="PP-bd_ACP"/>
</dbReference>
<reference evidence="4" key="1">
    <citation type="submission" date="2016-03" db="EMBL/GenBank/DDBJ databases">
        <title>Draft genome sequence of Rosellinia necatrix.</title>
        <authorList>
            <person name="Kanematsu S."/>
        </authorList>
    </citation>
    <scope>NUCLEOTIDE SEQUENCE [LARGE SCALE GENOMIC DNA]</scope>
    <source>
        <strain evidence="4">W97</strain>
    </source>
</reference>
<dbReference type="PANTHER" id="PTHR43439:SF2">
    <property type="entry name" value="ENZYME, PUTATIVE (JCVI)-RELATED"/>
    <property type="match status" value="1"/>
</dbReference>
<keyword evidence="1" id="KW-0596">Phosphopantetheine</keyword>
<dbReference type="Pfam" id="PF23562">
    <property type="entry name" value="AMP-binding_C_3"/>
    <property type="match status" value="1"/>
</dbReference>
<dbReference type="Pfam" id="PF00550">
    <property type="entry name" value="PP-binding"/>
    <property type="match status" value="1"/>
</dbReference>
<evidence type="ECO:0000313" key="4">
    <source>
        <dbReference type="EMBL" id="GAP88342.1"/>
    </source>
</evidence>
<organism evidence="4">
    <name type="scientific">Rosellinia necatrix</name>
    <name type="common">White root-rot fungus</name>
    <dbReference type="NCBI Taxonomy" id="77044"/>
    <lineage>
        <taxon>Eukaryota</taxon>
        <taxon>Fungi</taxon>
        <taxon>Dikarya</taxon>
        <taxon>Ascomycota</taxon>
        <taxon>Pezizomycotina</taxon>
        <taxon>Sordariomycetes</taxon>
        <taxon>Xylariomycetidae</taxon>
        <taxon>Xylariales</taxon>
        <taxon>Xylariaceae</taxon>
        <taxon>Rosellinia</taxon>
    </lineage>
</organism>
<evidence type="ECO:0000313" key="5">
    <source>
        <dbReference type="Proteomes" id="UP000054516"/>
    </source>
</evidence>
<dbReference type="InterPro" id="IPR013120">
    <property type="entry name" value="FAR_NAD-bd"/>
</dbReference>
<dbReference type="OMA" id="IWTHDSA"/>
<evidence type="ECO:0000256" key="1">
    <source>
        <dbReference type="ARBA" id="ARBA00022450"/>
    </source>
</evidence>
<dbReference type="Pfam" id="PF07993">
    <property type="entry name" value="NAD_binding_4"/>
    <property type="match status" value="1"/>
</dbReference>
<name>A0A1W2TJE5_ROSNE</name>
<dbReference type="GO" id="GO:0031177">
    <property type="term" value="F:phosphopantetheine binding"/>
    <property type="evidence" value="ECO:0007669"/>
    <property type="project" value="InterPro"/>
</dbReference>
<dbReference type="SUPFAM" id="SSF56801">
    <property type="entry name" value="Acetyl-CoA synthetase-like"/>
    <property type="match status" value="1"/>
</dbReference>
<feature type="domain" description="Carrier" evidence="3">
    <location>
        <begin position="563"/>
        <end position="639"/>
    </location>
</feature>
<dbReference type="SUPFAM" id="SSF47336">
    <property type="entry name" value="ACP-like"/>
    <property type="match status" value="1"/>
</dbReference>
<dbReference type="Proteomes" id="UP000054516">
    <property type="component" value="Unassembled WGS sequence"/>
</dbReference>
<proteinExistence type="predicted"/>
<accession>A0A1W2TJE5</accession>
<dbReference type="OrthoDB" id="429813at2759"/>
<dbReference type="Pfam" id="PF00501">
    <property type="entry name" value="AMP-binding"/>
    <property type="match status" value="1"/>
</dbReference>
<dbReference type="InterPro" id="IPR000873">
    <property type="entry name" value="AMP-dep_synth/lig_dom"/>
</dbReference>
<dbReference type="InterPro" id="IPR036736">
    <property type="entry name" value="ACP-like_sf"/>
</dbReference>
<dbReference type="EMBL" id="DF977475">
    <property type="protein sequence ID" value="GAP88342.1"/>
    <property type="molecule type" value="Genomic_DNA"/>
</dbReference>
<dbReference type="InterPro" id="IPR036291">
    <property type="entry name" value="NAD(P)-bd_dom_sf"/>
</dbReference>
<protein>
    <submittedName>
        <fullName evidence="4">Putative NRPS-like enzyme</fullName>
    </submittedName>
</protein>
<keyword evidence="2" id="KW-0597">Phosphoprotein</keyword>
<dbReference type="AlphaFoldDB" id="A0A1W2TJE5"/>
<dbReference type="SUPFAM" id="SSF51735">
    <property type="entry name" value="NAD(P)-binding Rossmann-fold domains"/>
    <property type="match status" value="1"/>
</dbReference>
<dbReference type="InterPro" id="IPR020806">
    <property type="entry name" value="PKS_PP-bd"/>
</dbReference>
<dbReference type="Gene3D" id="3.40.50.12780">
    <property type="entry name" value="N-terminal domain of ligase-like"/>
    <property type="match status" value="1"/>
</dbReference>
<dbReference type="PROSITE" id="PS00455">
    <property type="entry name" value="AMP_BINDING"/>
    <property type="match status" value="1"/>
</dbReference>
<dbReference type="InterPro" id="IPR051414">
    <property type="entry name" value="Adenylate-forming_Reductase"/>
</dbReference>
<dbReference type="STRING" id="77044.A0A1W2TJE5"/>
<keyword evidence="5" id="KW-1185">Reference proteome</keyword>
<gene>
    <name evidence="4" type="ORF">SAMD00023353_3001440</name>
</gene>
<dbReference type="InterPro" id="IPR020845">
    <property type="entry name" value="AMP-binding_CS"/>
</dbReference>
<dbReference type="SMART" id="SM00823">
    <property type="entry name" value="PKS_PP"/>
    <property type="match status" value="1"/>
</dbReference>
<evidence type="ECO:0000259" key="3">
    <source>
        <dbReference type="PROSITE" id="PS50075"/>
    </source>
</evidence>
<dbReference type="PROSITE" id="PS50075">
    <property type="entry name" value="CARRIER"/>
    <property type="match status" value="1"/>
</dbReference>
<dbReference type="InterPro" id="IPR042099">
    <property type="entry name" value="ANL_N_sf"/>
</dbReference>